<sequence>MKAEKKVVRHTASEEKNPSLKGTLISVSAVGLFILISWVGAFMLFLGR</sequence>
<keyword evidence="1" id="KW-0812">Transmembrane</keyword>
<evidence type="ECO:0000256" key="1">
    <source>
        <dbReference type="SAM" id="Phobius"/>
    </source>
</evidence>
<evidence type="ECO:0000313" key="3">
    <source>
        <dbReference type="Proteomes" id="UP001595279"/>
    </source>
</evidence>
<name>A0ABV7CXX2_9BACI</name>
<dbReference type="InterPro" id="IPR012538">
    <property type="entry name" value="Cyt_c_oxidase_su2a"/>
</dbReference>
<keyword evidence="1" id="KW-0472">Membrane</keyword>
<keyword evidence="3" id="KW-1185">Reference proteome</keyword>
<gene>
    <name evidence="2" type="ORF">ACFOGI_13350</name>
</gene>
<dbReference type="Pfam" id="PF08113">
    <property type="entry name" value="CoxIIa"/>
    <property type="match status" value="1"/>
</dbReference>
<feature type="transmembrane region" description="Helical" evidence="1">
    <location>
        <begin position="24"/>
        <end position="46"/>
    </location>
</feature>
<reference evidence="3" key="1">
    <citation type="journal article" date="2019" name="Int. J. Syst. Evol. Microbiol.">
        <title>The Global Catalogue of Microorganisms (GCM) 10K type strain sequencing project: providing services to taxonomists for standard genome sequencing and annotation.</title>
        <authorList>
            <consortium name="The Broad Institute Genomics Platform"/>
            <consortium name="The Broad Institute Genome Sequencing Center for Infectious Disease"/>
            <person name="Wu L."/>
            <person name="Ma J."/>
        </authorList>
    </citation>
    <scope>NUCLEOTIDE SEQUENCE [LARGE SCALE GENOMIC DNA]</scope>
    <source>
        <strain evidence="3">KCTC 13128</strain>
    </source>
</reference>
<dbReference type="Proteomes" id="UP001595279">
    <property type="component" value="Unassembled WGS sequence"/>
</dbReference>
<keyword evidence="1" id="KW-1133">Transmembrane helix</keyword>
<dbReference type="RefSeq" id="WP_390273470.1">
    <property type="nucleotide sequence ID" value="NZ_JBHRSA010000046.1"/>
</dbReference>
<comment type="caution">
    <text evidence="2">The sequence shown here is derived from an EMBL/GenBank/DDBJ whole genome shotgun (WGS) entry which is preliminary data.</text>
</comment>
<organism evidence="2 3">
    <name type="scientific">Virgibacillus xinjiangensis</name>
    <dbReference type="NCBI Taxonomy" id="393090"/>
    <lineage>
        <taxon>Bacteria</taxon>
        <taxon>Bacillati</taxon>
        <taxon>Bacillota</taxon>
        <taxon>Bacilli</taxon>
        <taxon>Bacillales</taxon>
        <taxon>Bacillaceae</taxon>
        <taxon>Virgibacillus</taxon>
    </lineage>
</organism>
<dbReference type="EMBL" id="JBHRSA010000046">
    <property type="protein sequence ID" value="MFC3041229.1"/>
    <property type="molecule type" value="Genomic_DNA"/>
</dbReference>
<accession>A0ABV7CXX2</accession>
<protein>
    <submittedName>
        <fullName evidence="2">Cytochrome c oxidase subunit 2A</fullName>
    </submittedName>
</protein>
<proteinExistence type="predicted"/>
<evidence type="ECO:0000313" key="2">
    <source>
        <dbReference type="EMBL" id="MFC3041229.1"/>
    </source>
</evidence>